<keyword evidence="10" id="KW-0675">Receptor</keyword>
<evidence type="ECO:0000256" key="8">
    <source>
        <dbReference type="ARBA" id="ARBA00023136"/>
    </source>
</evidence>
<evidence type="ECO:0000313" key="24">
    <source>
        <dbReference type="Proteomes" id="UP000886611"/>
    </source>
</evidence>
<dbReference type="PRINTS" id="PR01709">
    <property type="entry name" value="5HT3ARECEPTR"/>
</dbReference>
<dbReference type="GO" id="GO:0045211">
    <property type="term" value="C:postsynaptic membrane"/>
    <property type="evidence" value="ECO:0007669"/>
    <property type="project" value="UniProtKB-SubCell"/>
</dbReference>
<keyword evidence="12" id="KW-0628">Postsynaptic cell membrane</keyword>
<comment type="subcellular location">
    <subcellularLocation>
        <location evidence="15">Postsynaptic cell membrane</location>
        <topology evidence="15">Multi-pass membrane protein</topology>
    </subcellularLocation>
</comment>
<dbReference type="Pfam" id="PF02932">
    <property type="entry name" value="Neur_chan_memb"/>
    <property type="match status" value="1"/>
</dbReference>
<feature type="transmembrane region" description="Helical" evidence="20">
    <location>
        <begin position="457"/>
        <end position="478"/>
    </location>
</feature>
<feature type="domain" description="Neurotransmitter-gated ion-channel ligand-binding" evidence="21">
    <location>
        <begin position="94"/>
        <end position="259"/>
    </location>
</feature>
<keyword evidence="3 20" id="KW-0812">Transmembrane</keyword>
<dbReference type="SUPFAM" id="SSF63712">
    <property type="entry name" value="Nicotinic receptor ligand binding domain-like"/>
    <property type="match status" value="1"/>
</dbReference>
<gene>
    <name evidence="23" type="primary">Htr3a_0</name>
    <name evidence="23" type="ORF">GTO96_0001142</name>
</gene>
<keyword evidence="8 20" id="KW-0472">Membrane</keyword>
<evidence type="ECO:0000256" key="1">
    <source>
        <dbReference type="ARBA" id="ARBA00022448"/>
    </source>
</evidence>
<protein>
    <submittedName>
        <fullName evidence="23">5HT3A protein</fullName>
    </submittedName>
</protein>
<dbReference type="FunFam" id="2.70.170.10:FF:000017">
    <property type="entry name" value="5-hydroxytryptamine receptor 3A"/>
    <property type="match status" value="1"/>
</dbReference>
<dbReference type="Proteomes" id="UP000886611">
    <property type="component" value="Unassembled WGS sequence"/>
</dbReference>
<dbReference type="Gene3D" id="1.20.58.390">
    <property type="entry name" value="Neurotransmitter-gated ion-channel transmembrane domain"/>
    <property type="match status" value="1"/>
</dbReference>
<comment type="catalytic activity">
    <reaction evidence="16">
        <text>K(+)(in) = K(+)(out)</text>
        <dbReference type="Rhea" id="RHEA:29463"/>
        <dbReference type="ChEBI" id="CHEBI:29103"/>
    </reaction>
</comment>
<comment type="similarity">
    <text evidence="20">Belongs to the ligand-gated ion channel (TC 1.A.9) family.</text>
</comment>
<dbReference type="PANTHER" id="PTHR18945">
    <property type="entry name" value="NEUROTRANSMITTER GATED ION CHANNEL"/>
    <property type="match status" value="1"/>
</dbReference>
<evidence type="ECO:0000256" key="10">
    <source>
        <dbReference type="ARBA" id="ARBA00023170"/>
    </source>
</evidence>
<evidence type="ECO:0000256" key="16">
    <source>
        <dbReference type="ARBA" id="ARBA00034430"/>
    </source>
</evidence>
<evidence type="ECO:0000256" key="7">
    <source>
        <dbReference type="ARBA" id="ARBA00023065"/>
    </source>
</evidence>
<evidence type="ECO:0000256" key="9">
    <source>
        <dbReference type="ARBA" id="ARBA00023157"/>
    </source>
</evidence>
<dbReference type="Gene3D" id="2.70.170.10">
    <property type="entry name" value="Neurotransmitter-gated ion-channel ligand-binding domain"/>
    <property type="match status" value="1"/>
</dbReference>
<evidence type="ECO:0000259" key="21">
    <source>
        <dbReference type="Pfam" id="PF02931"/>
    </source>
</evidence>
<keyword evidence="13" id="KW-1071">Ligand-gated ion channel</keyword>
<reference evidence="23 24" key="1">
    <citation type="journal article" date="2021" name="Cell">
        <title>Tracing the genetic footprints of vertebrate landing in non-teleost ray-finned fishes.</title>
        <authorList>
            <person name="Bi X."/>
            <person name="Wang K."/>
            <person name="Yang L."/>
            <person name="Pan H."/>
            <person name="Jiang H."/>
            <person name="Wei Q."/>
            <person name="Fang M."/>
            <person name="Yu H."/>
            <person name="Zhu C."/>
            <person name="Cai Y."/>
            <person name="He Y."/>
            <person name="Gan X."/>
            <person name="Zeng H."/>
            <person name="Yu D."/>
            <person name="Zhu Y."/>
            <person name="Jiang H."/>
            <person name="Qiu Q."/>
            <person name="Yang H."/>
            <person name="Zhang Y.E."/>
            <person name="Wang W."/>
            <person name="Zhu M."/>
            <person name="He S."/>
            <person name="Zhang G."/>
        </authorList>
    </citation>
    <scope>NUCLEOTIDE SEQUENCE [LARGE SCALE GENOMIC DNA]</scope>
    <source>
        <strain evidence="23">Bchr_013</strain>
    </source>
</reference>
<dbReference type="InterPro" id="IPR038050">
    <property type="entry name" value="Neuro_actylchol_rec"/>
</dbReference>
<keyword evidence="1 20" id="KW-0813">Transport</keyword>
<dbReference type="PROSITE" id="PS00236">
    <property type="entry name" value="NEUROTR_ION_CHANNEL"/>
    <property type="match status" value="1"/>
</dbReference>
<evidence type="ECO:0000256" key="5">
    <source>
        <dbReference type="ARBA" id="ARBA00022989"/>
    </source>
</evidence>
<evidence type="ECO:0000256" key="18">
    <source>
        <dbReference type="ARBA" id="ARBA00036634"/>
    </source>
</evidence>
<dbReference type="SUPFAM" id="SSF90112">
    <property type="entry name" value="Neurotransmitter-gated ion-channel transmembrane pore"/>
    <property type="match status" value="1"/>
</dbReference>
<feature type="non-terminal residue" evidence="23">
    <location>
        <position position="1"/>
    </location>
</feature>
<keyword evidence="5 20" id="KW-1133">Transmembrane helix</keyword>
<feature type="transmembrane region" description="Helical" evidence="20">
    <location>
        <begin position="260"/>
        <end position="283"/>
    </location>
</feature>
<evidence type="ECO:0000256" key="2">
    <source>
        <dbReference type="ARBA" id="ARBA00022475"/>
    </source>
</evidence>
<dbReference type="AlphaFoldDB" id="A0A8X7X8H0"/>
<evidence type="ECO:0000256" key="20">
    <source>
        <dbReference type="RuleBase" id="RU000687"/>
    </source>
</evidence>
<sequence length="479" mass="54698">MAVLKGWKGNDVIYAGTGSGVLVPGSDVILGAGNRREFPEKVCKGLREIVISVACAILICDKKHSGPTYESLQDVFNKKSFRPAFNLSSPTITNISFTLYAVLGVYWHHEFLQWDPEACGGVSKISLPVEELWTPDIIVYEFIDEDKSQRCPYVYVNHTGQIRYDRMLRVVSSCNLEIFNFPFDVQNCTLTFGSYMHTIRDVRVSTAIPFEQISANSKKYLETSGEWELVVIQGESDILKFGIDEWDIITFWVVIKRRPILYVVNLLIPSAFLMVIDILSFLLPPHSVDRASFKMTLILGYTVFLLIMNDLLPSTANGTPLIAFMVMSLLETVIITNILHHNAMKYEPVPDWVRVVFLNHIARLICYKHSPKPSETPSTTGDFSNNELKPYTDPGEKIKNIEVPFIQLPSLANTEVQQISRDLASVRSHLDELQIQQSREEEWIHVGYILDFLLFRVYLFFILAYALVIICTWCIWFNM</sequence>
<evidence type="ECO:0000256" key="6">
    <source>
        <dbReference type="ARBA" id="ARBA00023018"/>
    </source>
</evidence>
<keyword evidence="6" id="KW-0770">Synapse</keyword>
<dbReference type="InterPro" id="IPR006202">
    <property type="entry name" value="Neur_chan_lig-bd"/>
</dbReference>
<dbReference type="GO" id="GO:0005230">
    <property type="term" value="F:extracellular ligand-gated monoatomic ion channel activity"/>
    <property type="evidence" value="ECO:0007669"/>
    <property type="project" value="InterPro"/>
</dbReference>
<evidence type="ECO:0000256" key="15">
    <source>
        <dbReference type="ARBA" id="ARBA00034104"/>
    </source>
</evidence>
<proteinExistence type="inferred from homology"/>
<keyword evidence="7 20" id="KW-0406">Ion transport</keyword>
<evidence type="ECO:0000256" key="4">
    <source>
        <dbReference type="ARBA" id="ARBA00022729"/>
    </source>
</evidence>
<feature type="transmembrane region" description="Helical" evidence="20">
    <location>
        <begin position="295"/>
        <end position="312"/>
    </location>
</feature>
<evidence type="ECO:0000256" key="3">
    <source>
        <dbReference type="ARBA" id="ARBA00022692"/>
    </source>
</evidence>
<keyword evidence="11" id="KW-0325">Glycoprotein</keyword>
<feature type="domain" description="Neurotransmitter-gated ion-channel transmembrane" evidence="22">
    <location>
        <begin position="266"/>
        <end position="469"/>
    </location>
</feature>
<keyword evidence="4" id="KW-0732">Signal</keyword>
<keyword evidence="14 20" id="KW-0407">Ion channel</keyword>
<comment type="function">
    <text evidence="19">Forms serotonin (5-hydroxytryptamine/5-HT3)-activated cation-selective channel complexes, which when activated cause fast, depolarizing responses in neurons.</text>
</comment>
<dbReference type="GO" id="GO:0004888">
    <property type="term" value="F:transmembrane signaling receptor activity"/>
    <property type="evidence" value="ECO:0007669"/>
    <property type="project" value="InterPro"/>
</dbReference>
<comment type="caution">
    <text evidence="23">The sequence shown here is derived from an EMBL/GenBank/DDBJ whole genome shotgun (WGS) entry which is preliminary data.</text>
</comment>
<evidence type="ECO:0000313" key="23">
    <source>
        <dbReference type="EMBL" id="KAG2463193.1"/>
    </source>
</evidence>
<dbReference type="CDD" id="cd19063">
    <property type="entry name" value="LGIC_TM_5-HT3"/>
    <property type="match status" value="1"/>
</dbReference>
<keyword evidence="9" id="KW-1015">Disulfide bond</keyword>
<evidence type="ECO:0000256" key="12">
    <source>
        <dbReference type="ARBA" id="ARBA00023257"/>
    </source>
</evidence>
<feature type="non-terminal residue" evidence="23">
    <location>
        <position position="479"/>
    </location>
</feature>
<comment type="catalytic activity">
    <reaction evidence="18">
        <text>Ca(2+)(in) = Ca(2+)(out)</text>
        <dbReference type="Rhea" id="RHEA:29671"/>
        <dbReference type="ChEBI" id="CHEBI:29108"/>
    </reaction>
</comment>
<evidence type="ECO:0000256" key="11">
    <source>
        <dbReference type="ARBA" id="ARBA00023180"/>
    </source>
</evidence>
<evidence type="ECO:0000256" key="19">
    <source>
        <dbReference type="ARBA" id="ARBA00037540"/>
    </source>
</evidence>
<evidence type="ECO:0000259" key="22">
    <source>
        <dbReference type="Pfam" id="PF02932"/>
    </source>
</evidence>
<dbReference type="InterPro" id="IPR006029">
    <property type="entry name" value="Neurotrans-gated_channel_TM"/>
</dbReference>
<evidence type="ECO:0000256" key="14">
    <source>
        <dbReference type="ARBA" id="ARBA00023303"/>
    </source>
</evidence>
<feature type="transmembrane region" description="Helical" evidence="20">
    <location>
        <begin position="318"/>
        <end position="339"/>
    </location>
</feature>
<evidence type="ECO:0000256" key="17">
    <source>
        <dbReference type="ARBA" id="ARBA00036239"/>
    </source>
</evidence>
<evidence type="ECO:0000256" key="13">
    <source>
        <dbReference type="ARBA" id="ARBA00023286"/>
    </source>
</evidence>
<dbReference type="InterPro" id="IPR036719">
    <property type="entry name" value="Neuro-gated_channel_TM_sf"/>
</dbReference>
<dbReference type="InterPro" id="IPR008133">
    <property type="entry name" value="5HT3_rcpt_A"/>
</dbReference>
<organism evidence="23 24">
    <name type="scientific">Polypterus senegalus</name>
    <name type="common">Senegal bichir</name>
    <dbReference type="NCBI Taxonomy" id="55291"/>
    <lineage>
        <taxon>Eukaryota</taxon>
        <taxon>Metazoa</taxon>
        <taxon>Chordata</taxon>
        <taxon>Craniata</taxon>
        <taxon>Vertebrata</taxon>
        <taxon>Euteleostomi</taxon>
        <taxon>Actinopterygii</taxon>
        <taxon>Polypteriformes</taxon>
        <taxon>Polypteridae</taxon>
        <taxon>Polypterus</taxon>
    </lineage>
</organism>
<keyword evidence="24" id="KW-1185">Reference proteome</keyword>
<dbReference type="InterPro" id="IPR006201">
    <property type="entry name" value="Neur_channel"/>
</dbReference>
<keyword evidence="2" id="KW-1003">Cell membrane</keyword>
<name>A0A8X7X8H0_POLSE</name>
<dbReference type="Pfam" id="PF02931">
    <property type="entry name" value="Neur_chan_LBD"/>
    <property type="match status" value="1"/>
</dbReference>
<dbReference type="InterPro" id="IPR049944">
    <property type="entry name" value="LGIC_TM_5-HT3"/>
</dbReference>
<dbReference type="InterPro" id="IPR018000">
    <property type="entry name" value="Neurotransmitter_ion_chnl_CS"/>
</dbReference>
<dbReference type="InterPro" id="IPR036734">
    <property type="entry name" value="Neur_chan_lig-bd_sf"/>
</dbReference>
<dbReference type="EMBL" id="JAATIS010004040">
    <property type="protein sequence ID" value="KAG2463193.1"/>
    <property type="molecule type" value="Genomic_DNA"/>
</dbReference>
<accession>A0A8X7X8H0</accession>
<dbReference type="PRINTS" id="PR00252">
    <property type="entry name" value="NRIONCHANNEL"/>
</dbReference>
<comment type="catalytic activity">
    <reaction evidence="17">
        <text>Na(+)(in) = Na(+)(out)</text>
        <dbReference type="Rhea" id="RHEA:34963"/>
        <dbReference type="ChEBI" id="CHEBI:29101"/>
    </reaction>
</comment>